<evidence type="ECO:0000313" key="4">
    <source>
        <dbReference type="Proteomes" id="UP000234329"/>
    </source>
</evidence>
<accession>A0A2I1DNC3</accession>
<dbReference type="SUPFAM" id="SSF56954">
    <property type="entry name" value="Outer membrane efflux proteins (OEP)"/>
    <property type="match status" value="1"/>
</dbReference>
<feature type="chain" id="PRO_5014134992" evidence="2">
    <location>
        <begin position="31"/>
        <end position="433"/>
    </location>
</feature>
<evidence type="ECO:0000256" key="1">
    <source>
        <dbReference type="ARBA" id="ARBA00007613"/>
    </source>
</evidence>
<feature type="signal peptide" evidence="2">
    <location>
        <begin position="1"/>
        <end position="30"/>
    </location>
</feature>
<dbReference type="Gene3D" id="1.20.1600.10">
    <property type="entry name" value="Outer membrane efflux proteins (OEP)"/>
    <property type="match status" value="1"/>
</dbReference>
<dbReference type="GO" id="GO:0015562">
    <property type="term" value="F:efflux transmembrane transporter activity"/>
    <property type="evidence" value="ECO:0007669"/>
    <property type="project" value="InterPro"/>
</dbReference>
<dbReference type="Proteomes" id="UP000234329">
    <property type="component" value="Unassembled WGS sequence"/>
</dbReference>
<organism evidence="3 4">
    <name type="scientific">Acidithiobacillus marinus</name>
    <dbReference type="NCBI Taxonomy" id="187490"/>
    <lineage>
        <taxon>Bacteria</taxon>
        <taxon>Pseudomonadati</taxon>
        <taxon>Pseudomonadota</taxon>
        <taxon>Acidithiobacillia</taxon>
        <taxon>Acidithiobacillales</taxon>
        <taxon>Acidithiobacillaceae</taxon>
        <taxon>Acidithiobacillus</taxon>
    </lineage>
</organism>
<name>A0A2I1DNC3_9PROT</name>
<evidence type="ECO:0000256" key="2">
    <source>
        <dbReference type="SAM" id="SignalP"/>
    </source>
</evidence>
<comment type="caution">
    <text evidence="3">The sequence shown here is derived from an EMBL/GenBank/DDBJ whole genome shotgun (WGS) entry which is preliminary data.</text>
</comment>
<evidence type="ECO:0000313" key="3">
    <source>
        <dbReference type="EMBL" id="PKY11385.1"/>
    </source>
</evidence>
<keyword evidence="4" id="KW-1185">Reference proteome</keyword>
<dbReference type="PANTHER" id="PTHR30203:SF24">
    <property type="entry name" value="BLR4935 PROTEIN"/>
    <property type="match status" value="1"/>
</dbReference>
<sequence length="433" mass="46634">MLVLKRFFPFTARKFLIAASISLVPFVAHATSLSLSLDQAIASALHSQAVMQVAQHQLAAQKNLSQAAQAQMLPALSLNAATIWTQSRAGQPVFVAANGAREMLGQIRLDVPIYAPQTRALSKLAKDQVEMENYRLQQTRLAVAAAVTMSYFKLAEMDNTIAIWKSALGAAQNIYRTTKEGFVIGTRSRLALNQAELNVLRMHSQLTQTRILRKAAQRVLALQTGLGAQLPPLTTVTLPQQPLPDLSAIQQQALRAQPLLSVAEAQIKAAQAQLQFHRGARLPVLSARAAYGVDSSIIPQSGQLGWQAGLSLQMPLFGFGRNSDQIAAAQQQVAALQAAKSALELQIRSRLAQDLGSAQAATIAFKNAGKIADSADAVYHMTRKGYLAGAESALALQQAQTAWIQARLQDTDAMIRVRLSRAQLALDSGRLPG</sequence>
<dbReference type="InParanoid" id="A0A2I1DNC3"/>
<dbReference type="RefSeq" id="WP_101537239.1">
    <property type="nucleotide sequence ID" value="NZ_MXAV01000015.1"/>
</dbReference>
<dbReference type="PANTHER" id="PTHR30203">
    <property type="entry name" value="OUTER MEMBRANE CATION EFFLUX PROTEIN"/>
    <property type="match status" value="1"/>
</dbReference>
<keyword evidence="2" id="KW-0732">Signal</keyword>
<dbReference type="EMBL" id="MXAV01000015">
    <property type="protein sequence ID" value="PKY11385.1"/>
    <property type="molecule type" value="Genomic_DNA"/>
</dbReference>
<dbReference type="AlphaFoldDB" id="A0A2I1DNC3"/>
<protein>
    <submittedName>
        <fullName evidence="3">Transporter</fullName>
    </submittedName>
</protein>
<dbReference type="InterPro" id="IPR003423">
    <property type="entry name" value="OMP_efflux"/>
</dbReference>
<gene>
    <name evidence="3" type="ORF">B1757_04775</name>
</gene>
<dbReference type="InterPro" id="IPR010131">
    <property type="entry name" value="MdtP/NodT-like"/>
</dbReference>
<dbReference type="OrthoDB" id="5294808at2"/>
<reference evidence="3 4" key="1">
    <citation type="submission" date="2017-03" db="EMBL/GenBank/DDBJ databases">
        <title>Draft genime sequence of the acidophilic sulfur-oxidizing bacterium Acidithiobacillus sp. SH, isolated from seawater.</title>
        <authorList>
            <person name="Sharmin S."/>
            <person name="Tokuhisa M."/>
            <person name="Kanao T."/>
            <person name="Kamimura K."/>
        </authorList>
    </citation>
    <scope>NUCLEOTIDE SEQUENCE [LARGE SCALE GENOMIC DNA]</scope>
    <source>
        <strain evidence="3 4">SH</strain>
    </source>
</reference>
<dbReference type="Pfam" id="PF02321">
    <property type="entry name" value="OEP"/>
    <property type="match status" value="2"/>
</dbReference>
<comment type="similarity">
    <text evidence="1">Belongs to the outer membrane factor (OMF) (TC 1.B.17) family.</text>
</comment>
<proteinExistence type="inferred from homology"/>